<comment type="similarity">
    <text evidence="1">Belongs to the FlgM family.</text>
</comment>
<feature type="compositionally biased region" description="Basic and acidic residues" evidence="7">
    <location>
        <begin position="19"/>
        <end position="36"/>
    </location>
</feature>
<evidence type="ECO:0000256" key="1">
    <source>
        <dbReference type="ARBA" id="ARBA00005322"/>
    </source>
</evidence>
<dbReference type="Proteomes" id="UP001596494">
    <property type="component" value="Unassembled WGS sequence"/>
</dbReference>
<protein>
    <recommendedName>
        <fullName evidence="2">Negative regulator of flagellin synthesis</fullName>
    </recommendedName>
</protein>
<dbReference type="SUPFAM" id="SSF101498">
    <property type="entry name" value="Anti-sigma factor FlgM"/>
    <property type="match status" value="1"/>
</dbReference>
<evidence type="ECO:0000313" key="9">
    <source>
        <dbReference type="EMBL" id="MFC7321881.1"/>
    </source>
</evidence>
<keyword evidence="3" id="KW-0678">Repressor</keyword>
<dbReference type="Pfam" id="PF04316">
    <property type="entry name" value="FlgM"/>
    <property type="match status" value="1"/>
</dbReference>
<evidence type="ECO:0000256" key="3">
    <source>
        <dbReference type="ARBA" id="ARBA00022491"/>
    </source>
</evidence>
<evidence type="ECO:0000313" key="10">
    <source>
        <dbReference type="Proteomes" id="UP001596494"/>
    </source>
</evidence>
<accession>A0ABW2K4Z0</accession>
<keyword evidence="4" id="KW-1005">Bacterial flagellum biogenesis</keyword>
<dbReference type="InterPro" id="IPR031316">
    <property type="entry name" value="FlgM_C"/>
</dbReference>
<organism evidence="9 10">
    <name type="scientific">Halobacillus campisalis</name>
    <dbReference type="NCBI Taxonomy" id="435909"/>
    <lineage>
        <taxon>Bacteria</taxon>
        <taxon>Bacillati</taxon>
        <taxon>Bacillota</taxon>
        <taxon>Bacilli</taxon>
        <taxon>Bacillales</taxon>
        <taxon>Bacillaceae</taxon>
        <taxon>Halobacillus</taxon>
    </lineage>
</organism>
<dbReference type="RefSeq" id="WP_289215815.1">
    <property type="nucleotide sequence ID" value="NZ_JAPVRC010000004.1"/>
</dbReference>
<evidence type="ECO:0000256" key="6">
    <source>
        <dbReference type="ARBA" id="ARBA00023163"/>
    </source>
</evidence>
<keyword evidence="9" id="KW-0966">Cell projection</keyword>
<dbReference type="EMBL" id="JBHTBY010000011">
    <property type="protein sequence ID" value="MFC7321881.1"/>
    <property type="molecule type" value="Genomic_DNA"/>
</dbReference>
<gene>
    <name evidence="9" type="primary">flgM</name>
    <name evidence="9" type="ORF">ACFQMN_13415</name>
</gene>
<evidence type="ECO:0000256" key="7">
    <source>
        <dbReference type="SAM" id="MobiDB-lite"/>
    </source>
</evidence>
<keyword evidence="9" id="KW-0282">Flagellum</keyword>
<feature type="compositionally biased region" description="Polar residues" evidence="7">
    <location>
        <begin position="1"/>
        <end position="18"/>
    </location>
</feature>
<comment type="caution">
    <text evidence="9">The sequence shown here is derived from an EMBL/GenBank/DDBJ whole genome shotgun (WGS) entry which is preliminary data.</text>
</comment>
<feature type="domain" description="Anti-sigma-28 factor FlgM C-terminal" evidence="8">
    <location>
        <begin position="33"/>
        <end position="83"/>
    </location>
</feature>
<dbReference type="InterPro" id="IPR035890">
    <property type="entry name" value="Anti-sigma-28_factor_FlgM_sf"/>
</dbReference>
<keyword evidence="6" id="KW-0804">Transcription</keyword>
<dbReference type="InterPro" id="IPR007412">
    <property type="entry name" value="FlgM"/>
</dbReference>
<reference evidence="10" key="1">
    <citation type="journal article" date="2019" name="Int. J. Syst. Evol. Microbiol.">
        <title>The Global Catalogue of Microorganisms (GCM) 10K type strain sequencing project: providing services to taxonomists for standard genome sequencing and annotation.</title>
        <authorList>
            <consortium name="The Broad Institute Genomics Platform"/>
            <consortium name="The Broad Institute Genome Sequencing Center for Infectious Disease"/>
            <person name="Wu L."/>
            <person name="Ma J."/>
        </authorList>
    </citation>
    <scope>NUCLEOTIDE SEQUENCE [LARGE SCALE GENOMIC DNA]</scope>
    <source>
        <strain evidence="10">CCUG 73951</strain>
    </source>
</reference>
<sequence>MKINGPNHSNFNPYQKQLNKQEEVKQPVKQQQDKVEISSAGKALQDSGKTNETRQNYINEIKIQVENGNYKVDHQRTAGNMVDFFSDKK</sequence>
<keyword evidence="5" id="KW-0805">Transcription regulation</keyword>
<evidence type="ECO:0000256" key="2">
    <source>
        <dbReference type="ARBA" id="ARBA00017823"/>
    </source>
</evidence>
<name>A0ABW2K4Z0_9BACI</name>
<feature type="region of interest" description="Disordered" evidence="7">
    <location>
        <begin position="1"/>
        <end position="53"/>
    </location>
</feature>
<evidence type="ECO:0000256" key="5">
    <source>
        <dbReference type="ARBA" id="ARBA00023015"/>
    </source>
</evidence>
<proteinExistence type="inferred from homology"/>
<keyword evidence="10" id="KW-1185">Reference proteome</keyword>
<keyword evidence="9" id="KW-0969">Cilium</keyword>
<dbReference type="NCBIfam" id="TIGR03824">
    <property type="entry name" value="FlgM_jcvi"/>
    <property type="match status" value="1"/>
</dbReference>
<evidence type="ECO:0000256" key="4">
    <source>
        <dbReference type="ARBA" id="ARBA00022795"/>
    </source>
</evidence>
<evidence type="ECO:0000259" key="8">
    <source>
        <dbReference type="Pfam" id="PF04316"/>
    </source>
</evidence>